<evidence type="ECO:0000256" key="4">
    <source>
        <dbReference type="ARBA" id="ARBA00006511"/>
    </source>
</evidence>
<feature type="signal peptide" evidence="13">
    <location>
        <begin position="1"/>
        <end position="16"/>
    </location>
</feature>
<accession>R7ULI1</accession>
<evidence type="ECO:0000313" key="17">
    <source>
        <dbReference type="Proteomes" id="UP000014760"/>
    </source>
</evidence>
<dbReference type="SUPFAM" id="SSF48452">
    <property type="entry name" value="TPR-like"/>
    <property type="match status" value="1"/>
</dbReference>
<evidence type="ECO:0000256" key="12">
    <source>
        <dbReference type="ARBA" id="ARBA00023180"/>
    </source>
</evidence>
<dbReference type="Pfam" id="PF13640">
    <property type="entry name" value="2OG-FeII_Oxy_3"/>
    <property type="match status" value="1"/>
</dbReference>
<dbReference type="FunFam" id="1.25.40.10:FF:000006">
    <property type="entry name" value="Prolyl 4-hydroxylase subunit alpha 2"/>
    <property type="match status" value="1"/>
</dbReference>
<dbReference type="PROSITE" id="PS51471">
    <property type="entry name" value="FE2OG_OXY"/>
    <property type="match status" value="1"/>
</dbReference>
<evidence type="ECO:0000256" key="2">
    <source>
        <dbReference type="ARBA" id="ARBA00002035"/>
    </source>
</evidence>
<dbReference type="Gene3D" id="1.25.40.10">
    <property type="entry name" value="Tetratricopeptide repeat domain"/>
    <property type="match status" value="1"/>
</dbReference>
<dbReference type="Pfam" id="PF08336">
    <property type="entry name" value="P4Ha_N"/>
    <property type="match status" value="1"/>
</dbReference>
<comment type="similarity">
    <text evidence="4">Belongs to the P4HA family.</text>
</comment>
<comment type="function">
    <text evidence="2">Catalyzes the post-translational formation of 4-hydroxyproline in -Xaa-Pro-Gly- sequences in collagens and other proteins.</text>
</comment>
<keyword evidence="11" id="KW-0408">Iron</keyword>
<dbReference type="Gene3D" id="2.60.120.620">
    <property type="entry name" value="q2cbj1_9rhob like domain"/>
    <property type="match status" value="1"/>
</dbReference>
<evidence type="ECO:0000256" key="7">
    <source>
        <dbReference type="ARBA" id="ARBA00022824"/>
    </source>
</evidence>
<dbReference type="EC" id="1.14.11.2" evidence="5"/>
<dbReference type="Gene3D" id="6.10.140.1460">
    <property type="match status" value="1"/>
</dbReference>
<sequence>MEVLFLLLLCVLSASADQFTALVELEQALRVEGELAKHLEAYINLEEARLAQLRQLATEMDEHSRTVLSDPVKYLGNPVNAFLVVKRFTVDWPDAKQRLIHSRNTDDLDALQASMTSSFPSEDDYVGSIEALIRLQDTYALETHRIAEGKIPGVKVSPKMSAFDCFEMGRVMYNEGDQYHTILWMQEALDQLAQEESKSVEEESVLDYLSYALYVQGNLRHARNITQRLLDLVPEHTRAQNNLNHYNQLIAKEEQEEGVRKKGDDGALKDAIMNDRFLNEEDQYRASPEFQTYEALCRGEDVVPVKDPHKLTCQYRFWHPMFYINPLREETASLEPWIAVYHQLMNDHEIERIKEMATPRLARATVHNSATGQLEHAKYRISKSGWLRDEEDPLIARISERCSALTNLSLTTVEELQVVNYGIGGQYEPHFDFSRRSEPTAFEKWRGNRILTVIYYMTDVEAGGATVFLDAGVKVYPEKGSAAVWHNLLPSGEGDMRTRHAACPVLTGSKWVANKWFHERDQEFRRPCELEK</sequence>
<dbReference type="InterPro" id="IPR059068">
    <property type="entry name" value="TPR_P4H"/>
</dbReference>
<evidence type="ECO:0000256" key="6">
    <source>
        <dbReference type="ARBA" id="ARBA00022723"/>
    </source>
</evidence>
<reference evidence="15 17" key="2">
    <citation type="journal article" date="2013" name="Nature">
        <title>Insights into bilaterian evolution from three spiralian genomes.</title>
        <authorList>
            <person name="Simakov O."/>
            <person name="Marletaz F."/>
            <person name="Cho S.J."/>
            <person name="Edsinger-Gonzales E."/>
            <person name="Havlak P."/>
            <person name="Hellsten U."/>
            <person name="Kuo D.H."/>
            <person name="Larsson T."/>
            <person name="Lv J."/>
            <person name="Arendt D."/>
            <person name="Savage R."/>
            <person name="Osoegawa K."/>
            <person name="de Jong P."/>
            <person name="Grimwood J."/>
            <person name="Chapman J.A."/>
            <person name="Shapiro H."/>
            <person name="Aerts A."/>
            <person name="Otillar R.P."/>
            <person name="Terry A.Y."/>
            <person name="Boore J.L."/>
            <person name="Grigoriev I.V."/>
            <person name="Lindberg D.R."/>
            <person name="Seaver E.C."/>
            <person name="Weisblat D.A."/>
            <person name="Putnam N.H."/>
            <person name="Rokhsar D.S."/>
        </authorList>
    </citation>
    <scope>NUCLEOTIDE SEQUENCE</scope>
    <source>
        <strain evidence="15 17">I ESC-2004</strain>
    </source>
</reference>
<dbReference type="GO" id="GO:0004656">
    <property type="term" value="F:procollagen-proline 4-dioxygenase activity"/>
    <property type="evidence" value="ECO:0007669"/>
    <property type="project" value="UniProtKB-EC"/>
</dbReference>
<dbReference type="Pfam" id="PF23558">
    <property type="entry name" value="TPR_P4H"/>
    <property type="match status" value="1"/>
</dbReference>
<keyword evidence="10" id="KW-0560">Oxidoreductase</keyword>
<dbReference type="OrthoDB" id="420380at2759"/>
<feature type="domain" description="Fe2OG dioxygenase" evidence="14">
    <location>
        <begin position="412"/>
        <end position="519"/>
    </location>
</feature>
<evidence type="ECO:0000256" key="1">
    <source>
        <dbReference type="ARBA" id="ARBA00001961"/>
    </source>
</evidence>
<gene>
    <name evidence="15" type="ORF">CAPTEDRAFT_149240</name>
</gene>
<keyword evidence="17" id="KW-1185">Reference proteome</keyword>
<dbReference type="OMA" id="NLTQYRN"/>
<dbReference type="EMBL" id="KB302615">
    <property type="protein sequence ID" value="ELU04127.1"/>
    <property type="molecule type" value="Genomic_DNA"/>
</dbReference>
<dbReference type="InterPro" id="IPR005123">
    <property type="entry name" value="Oxoglu/Fe-dep_dioxygenase_dom"/>
</dbReference>
<dbReference type="GO" id="GO:0005506">
    <property type="term" value="F:iron ion binding"/>
    <property type="evidence" value="ECO:0007669"/>
    <property type="project" value="InterPro"/>
</dbReference>
<dbReference type="InterPro" id="IPR013547">
    <property type="entry name" value="P4H_N"/>
</dbReference>
<organism evidence="15">
    <name type="scientific">Capitella teleta</name>
    <name type="common">Polychaete worm</name>
    <dbReference type="NCBI Taxonomy" id="283909"/>
    <lineage>
        <taxon>Eukaryota</taxon>
        <taxon>Metazoa</taxon>
        <taxon>Spiralia</taxon>
        <taxon>Lophotrochozoa</taxon>
        <taxon>Annelida</taxon>
        <taxon>Polychaeta</taxon>
        <taxon>Sedentaria</taxon>
        <taxon>Scolecida</taxon>
        <taxon>Capitellidae</taxon>
        <taxon>Capitella</taxon>
    </lineage>
</organism>
<comment type="cofactor">
    <cofactor evidence="1">
        <name>L-ascorbate</name>
        <dbReference type="ChEBI" id="CHEBI:38290"/>
    </cofactor>
</comment>
<protein>
    <recommendedName>
        <fullName evidence="5">procollagen-proline 4-dioxygenase</fullName>
        <ecNumber evidence="5">1.14.11.2</ecNumber>
    </recommendedName>
</protein>
<keyword evidence="8" id="KW-0847">Vitamin C</keyword>
<dbReference type="STRING" id="283909.R7ULI1"/>
<dbReference type="EnsemblMetazoa" id="CapteT149240">
    <property type="protein sequence ID" value="CapteP149240"/>
    <property type="gene ID" value="CapteG149240"/>
</dbReference>
<dbReference type="InterPro" id="IPR006620">
    <property type="entry name" value="Pro_4_hyd_alph"/>
</dbReference>
<keyword evidence="7" id="KW-0256">Endoplasmic reticulum</keyword>
<evidence type="ECO:0000256" key="8">
    <source>
        <dbReference type="ARBA" id="ARBA00022896"/>
    </source>
</evidence>
<dbReference type="GO" id="GO:0031418">
    <property type="term" value="F:L-ascorbic acid binding"/>
    <property type="evidence" value="ECO:0007669"/>
    <property type="project" value="UniProtKB-KW"/>
</dbReference>
<evidence type="ECO:0000256" key="3">
    <source>
        <dbReference type="ARBA" id="ARBA00004319"/>
    </source>
</evidence>
<dbReference type="HOGENOM" id="CLU_024155_1_1_1"/>
<dbReference type="InterPro" id="IPR044862">
    <property type="entry name" value="Pro_4_hyd_alph_FE2OG_OXY"/>
</dbReference>
<feature type="chain" id="PRO_5008788142" description="procollagen-proline 4-dioxygenase" evidence="13">
    <location>
        <begin position="17"/>
        <end position="532"/>
    </location>
</feature>
<name>R7ULI1_CAPTE</name>
<evidence type="ECO:0000313" key="15">
    <source>
        <dbReference type="EMBL" id="ELU04127.1"/>
    </source>
</evidence>
<proteinExistence type="inferred from homology"/>
<evidence type="ECO:0000259" key="14">
    <source>
        <dbReference type="PROSITE" id="PS51471"/>
    </source>
</evidence>
<dbReference type="SMART" id="SM00702">
    <property type="entry name" value="P4Hc"/>
    <property type="match status" value="1"/>
</dbReference>
<keyword evidence="12" id="KW-0325">Glycoprotein</keyword>
<dbReference type="InterPro" id="IPR011990">
    <property type="entry name" value="TPR-like_helical_dom_sf"/>
</dbReference>
<keyword evidence="9" id="KW-0223">Dioxygenase</keyword>
<evidence type="ECO:0000256" key="11">
    <source>
        <dbReference type="ARBA" id="ARBA00023004"/>
    </source>
</evidence>
<reference evidence="16" key="3">
    <citation type="submission" date="2015-06" db="UniProtKB">
        <authorList>
            <consortium name="EnsemblMetazoa"/>
        </authorList>
    </citation>
    <scope>IDENTIFICATION</scope>
</reference>
<evidence type="ECO:0000313" key="16">
    <source>
        <dbReference type="EnsemblMetazoa" id="CapteP149240"/>
    </source>
</evidence>
<dbReference type="AlphaFoldDB" id="R7ULI1"/>
<dbReference type="Proteomes" id="UP000014760">
    <property type="component" value="Unassembled WGS sequence"/>
</dbReference>
<dbReference type="GO" id="GO:0005788">
    <property type="term" value="C:endoplasmic reticulum lumen"/>
    <property type="evidence" value="ECO:0007669"/>
    <property type="project" value="UniProtKB-SubCell"/>
</dbReference>
<dbReference type="EMBL" id="AMQN01001459">
    <property type="status" value="NOT_ANNOTATED_CDS"/>
    <property type="molecule type" value="Genomic_DNA"/>
</dbReference>
<evidence type="ECO:0000256" key="9">
    <source>
        <dbReference type="ARBA" id="ARBA00022964"/>
    </source>
</evidence>
<dbReference type="PANTHER" id="PTHR10869">
    <property type="entry name" value="PROLYL 4-HYDROXYLASE ALPHA SUBUNIT"/>
    <property type="match status" value="1"/>
</dbReference>
<evidence type="ECO:0000256" key="5">
    <source>
        <dbReference type="ARBA" id="ARBA00012269"/>
    </source>
</evidence>
<dbReference type="InterPro" id="IPR045054">
    <property type="entry name" value="P4HA-like"/>
</dbReference>
<keyword evidence="6" id="KW-0479">Metal-binding</keyword>
<keyword evidence="13" id="KW-0732">Signal</keyword>
<dbReference type="FunCoup" id="R7ULI1">
    <property type="interactions" value="317"/>
</dbReference>
<dbReference type="PANTHER" id="PTHR10869:SF244">
    <property type="entry name" value="PROLYL 4-HYDROXYLASE SUBUNIT ALPHA-2"/>
    <property type="match status" value="1"/>
</dbReference>
<comment type="subcellular location">
    <subcellularLocation>
        <location evidence="3">Endoplasmic reticulum lumen</location>
    </subcellularLocation>
</comment>
<dbReference type="FunFam" id="2.60.120.620:FF:000001">
    <property type="entry name" value="Prolyl 4-hydroxylase subunit alpha 2"/>
    <property type="match status" value="1"/>
</dbReference>
<reference evidence="17" key="1">
    <citation type="submission" date="2012-12" db="EMBL/GenBank/DDBJ databases">
        <authorList>
            <person name="Hellsten U."/>
            <person name="Grimwood J."/>
            <person name="Chapman J.A."/>
            <person name="Shapiro H."/>
            <person name="Aerts A."/>
            <person name="Otillar R.P."/>
            <person name="Terry A.Y."/>
            <person name="Boore J.L."/>
            <person name="Simakov O."/>
            <person name="Marletaz F."/>
            <person name="Cho S.-J."/>
            <person name="Edsinger-Gonzales E."/>
            <person name="Havlak P."/>
            <person name="Kuo D.-H."/>
            <person name="Larsson T."/>
            <person name="Lv J."/>
            <person name="Arendt D."/>
            <person name="Savage R."/>
            <person name="Osoegawa K."/>
            <person name="de Jong P."/>
            <person name="Lindberg D.R."/>
            <person name="Seaver E.C."/>
            <person name="Weisblat D.A."/>
            <person name="Putnam N.H."/>
            <person name="Grigoriev I.V."/>
            <person name="Rokhsar D.S."/>
        </authorList>
    </citation>
    <scope>NUCLEOTIDE SEQUENCE</scope>
    <source>
        <strain evidence="17">I ESC-2004</strain>
    </source>
</reference>
<evidence type="ECO:0000256" key="13">
    <source>
        <dbReference type="SAM" id="SignalP"/>
    </source>
</evidence>
<evidence type="ECO:0000256" key="10">
    <source>
        <dbReference type="ARBA" id="ARBA00023002"/>
    </source>
</evidence>